<dbReference type="PATRIC" id="fig|1423726.3.peg.3119"/>
<dbReference type="EMBL" id="AZDA01000005">
    <property type="protein sequence ID" value="KRK40713.1"/>
    <property type="molecule type" value="Genomic_DNA"/>
</dbReference>
<gene>
    <name evidence="1" type="ORF">FC07_GL003005</name>
</gene>
<evidence type="ECO:0000313" key="1">
    <source>
        <dbReference type="EMBL" id="KRK40713.1"/>
    </source>
</evidence>
<comment type="caution">
    <text evidence="1">The sequence shown here is derived from an EMBL/GenBank/DDBJ whole genome shotgun (WGS) entry which is preliminary data.</text>
</comment>
<protein>
    <submittedName>
        <fullName evidence="1">Uncharacterized protein</fullName>
    </submittedName>
</protein>
<proteinExistence type="predicted"/>
<dbReference type="AlphaFoldDB" id="A0A0R1H3Y7"/>
<dbReference type="STRING" id="1423726.FC07_GL003005"/>
<dbReference type="OrthoDB" id="2291172at2"/>
<reference evidence="1 2" key="1">
    <citation type="journal article" date="2015" name="Genome Announc.">
        <title>Expanding the biotechnology potential of lactobacilli through comparative genomics of 213 strains and associated genera.</title>
        <authorList>
            <person name="Sun Z."/>
            <person name="Harris H.M."/>
            <person name="McCann A."/>
            <person name="Guo C."/>
            <person name="Argimon S."/>
            <person name="Zhang W."/>
            <person name="Yang X."/>
            <person name="Jeffery I.B."/>
            <person name="Cooney J.C."/>
            <person name="Kagawa T.F."/>
            <person name="Liu W."/>
            <person name="Song Y."/>
            <person name="Salvetti E."/>
            <person name="Wrobel A."/>
            <person name="Rasinkangas P."/>
            <person name="Parkhill J."/>
            <person name="Rea M.C."/>
            <person name="O'Sullivan O."/>
            <person name="Ritari J."/>
            <person name="Douillard F.P."/>
            <person name="Paul Ross R."/>
            <person name="Yang R."/>
            <person name="Briner A.E."/>
            <person name="Felis G.E."/>
            <person name="de Vos W.M."/>
            <person name="Barrangou R."/>
            <person name="Klaenhammer T.R."/>
            <person name="Caufield P.W."/>
            <person name="Cui Y."/>
            <person name="Zhang H."/>
            <person name="O'Toole P.W."/>
        </authorList>
    </citation>
    <scope>NUCLEOTIDE SEQUENCE [LARGE SCALE GENOMIC DNA]</scope>
    <source>
        <strain evidence="1 2">DSM 20003</strain>
    </source>
</reference>
<accession>A0A0R1H3Y7</accession>
<sequence length="145" mass="16163">MKVVIKQPALVSVILDDTQLTIQETTKRRFRRDLVAETVISRQALTEMTFTEATAGSVGVLNLSYERDAAYHTVKIEFEAQDGAFLAPLHQALAAQITANGQLGEDDYVANAKLITDYFKMYQDGVLSKADFEAKKRAILHLDLE</sequence>
<keyword evidence="2" id="KW-1185">Reference proteome</keyword>
<name>A0A0R1H3Y7_9LACO</name>
<dbReference type="Proteomes" id="UP000051461">
    <property type="component" value="Unassembled WGS sequence"/>
</dbReference>
<evidence type="ECO:0000313" key="2">
    <source>
        <dbReference type="Proteomes" id="UP000051461"/>
    </source>
</evidence>
<organism evidence="1 2">
    <name type="scientific">Loigolactobacillus bifermentans DSM 20003</name>
    <dbReference type="NCBI Taxonomy" id="1423726"/>
    <lineage>
        <taxon>Bacteria</taxon>
        <taxon>Bacillati</taxon>
        <taxon>Bacillota</taxon>
        <taxon>Bacilli</taxon>
        <taxon>Lactobacillales</taxon>
        <taxon>Lactobacillaceae</taxon>
        <taxon>Loigolactobacillus</taxon>
    </lineage>
</organism>
<dbReference type="RefSeq" id="WP_057903370.1">
    <property type="nucleotide sequence ID" value="NZ_AZDA01000005.1"/>
</dbReference>